<evidence type="ECO:0000256" key="1">
    <source>
        <dbReference type="SAM" id="Coils"/>
    </source>
</evidence>
<dbReference type="WBParaSite" id="HPBE_0000837701-mRNA-1">
    <property type="protein sequence ID" value="HPBE_0000837701-mRNA-1"/>
    <property type="gene ID" value="HPBE_0000837701"/>
</dbReference>
<dbReference type="AlphaFoldDB" id="A0A3P7XN97"/>
<protein>
    <submittedName>
        <fullName evidence="4">PRKG1_interact domain-containing protein</fullName>
    </submittedName>
</protein>
<proteinExistence type="predicted"/>
<name>A0A3P7XN97_HELPZ</name>
<evidence type="ECO:0000313" key="2">
    <source>
        <dbReference type="EMBL" id="VDO76100.1"/>
    </source>
</evidence>
<accession>A0A3P7XN97</accession>
<dbReference type="EMBL" id="UZAH01026134">
    <property type="protein sequence ID" value="VDO76100.1"/>
    <property type="molecule type" value="Genomic_DNA"/>
</dbReference>
<dbReference type="Proteomes" id="UP000050761">
    <property type="component" value="Unassembled WGS sequence"/>
</dbReference>
<keyword evidence="1" id="KW-0175">Coiled coil</keyword>
<sequence length="110" mass="12393">MVDCLLSAVVRTLRPRRTFENGNGPTSNTTRAATVFATPPATYRKALEDGLSEVDDIRSQLEKLQVLVAQEMRGTDVEKLVRENEELRRELLAKDELISALRQQIASQRP</sequence>
<organism evidence="2">
    <name type="scientific">Heligmosomoides polygyrus</name>
    <name type="common">Parasitic roundworm</name>
    <dbReference type="NCBI Taxonomy" id="6339"/>
    <lineage>
        <taxon>Eukaryota</taxon>
        <taxon>Metazoa</taxon>
        <taxon>Ecdysozoa</taxon>
        <taxon>Nematoda</taxon>
        <taxon>Chromadorea</taxon>
        <taxon>Rhabditida</taxon>
        <taxon>Rhabditina</taxon>
        <taxon>Rhabditomorpha</taxon>
        <taxon>Strongyloidea</taxon>
        <taxon>Heligmosomidae</taxon>
        <taxon>Heligmosomoides</taxon>
    </lineage>
</organism>
<evidence type="ECO:0000313" key="4">
    <source>
        <dbReference type="WBParaSite" id="HPBE_0000837701-mRNA-1"/>
    </source>
</evidence>
<dbReference type="OrthoDB" id="10394248at2759"/>
<feature type="coiled-coil region" evidence="1">
    <location>
        <begin position="77"/>
        <end position="104"/>
    </location>
</feature>
<reference evidence="4" key="2">
    <citation type="submission" date="2019-09" db="UniProtKB">
        <authorList>
            <consortium name="WormBaseParasite"/>
        </authorList>
    </citation>
    <scope>IDENTIFICATION</scope>
</reference>
<gene>
    <name evidence="2" type="ORF">HPBE_LOCUS8378</name>
</gene>
<keyword evidence="3" id="KW-1185">Reference proteome</keyword>
<evidence type="ECO:0000313" key="3">
    <source>
        <dbReference type="Proteomes" id="UP000050761"/>
    </source>
</evidence>
<reference evidence="2 3" key="1">
    <citation type="submission" date="2018-11" db="EMBL/GenBank/DDBJ databases">
        <authorList>
            <consortium name="Pathogen Informatics"/>
        </authorList>
    </citation>
    <scope>NUCLEOTIDE SEQUENCE [LARGE SCALE GENOMIC DNA]</scope>
</reference>